<evidence type="ECO:0000256" key="6">
    <source>
        <dbReference type="ARBA" id="ARBA00022679"/>
    </source>
</evidence>
<dbReference type="UniPathway" id="UPA00077">
    <property type="reaction ID" value="UER00154"/>
</dbReference>
<keyword evidence="10 12" id="KW-0289">Folate biosynthesis</keyword>
<comment type="pathway">
    <text evidence="2 12">Cofactor biosynthesis; tetrahydrofolate biosynthesis; 2-amino-4-hydroxy-6-hydroxymethyl-7,8-dihydropteridine diphosphate from 7,8-dihydroneopterin triphosphate: step 3/4.</text>
</comment>
<evidence type="ECO:0000313" key="14">
    <source>
        <dbReference type="EMBL" id="STO31962.1"/>
    </source>
</evidence>
<comment type="catalytic activity">
    <reaction evidence="1 12">
        <text>7,8-dihydroneopterin = 6-hydroxymethyl-7,8-dihydropterin + glycolaldehyde</text>
        <dbReference type="Rhea" id="RHEA:10540"/>
        <dbReference type="ChEBI" id="CHEBI:17001"/>
        <dbReference type="ChEBI" id="CHEBI:17071"/>
        <dbReference type="ChEBI" id="CHEBI:44841"/>
        <dbReference type="EC" id="4.1.2.25"/>
    </reaction>
</comment>
<accession>A0A377GYX4</accession>
<evidence type="ECO:0000256" key="1">
    <source>
        <dbReference type="ARBA" id="ARBA00001353"/>
    </source>
</evidence>
<dbReference type="PANTHER" id="PTHR43071">
    <property type="entry name" value="2-AMINO-4-HYDROXY-6-HYDROXYMETHYLDIHYDROPTERIDINE PYROPHOSPHOKINASE"/>
    <property type="match status" value="1"/>
</dbReference>
<evidence type="ECO:0000256" key="12">
    <source>
        <dbReference type="RuleBase" id="RU362079"/>
    </source>
</evidence>
<dbReference type="FunFam" id="3.30.1130.10:FF:000003">
    <property type="entry name" value="7,8-dihydroneopterin aldolase"/>
    <property type="match status" value="1"/>
</dbReference>
<dbReference type="SUPFAM" id="SSF55083">
    <property type="entry name" value="6-hydroxymethyl-7,8-dihydropterin pyrophosphokinase, HPPK"/>
    <property type="match status" value="1"/>
</dbReference>
<proteinExistence type="inferred from homology"/>
<dbReference type="PROSITE" id="PS00794">
    <property type="entry name" value="HPPK"/>
    <property type="match status" value="1"/>
</dbReference>
<comment type="similarity">
    <text evidence="5">In the N-terminal section; belongs to the DHNA family.</text>
</comment>
<dbReference type="OrthoDB" id="9808041at2"/>
<evidence type="ECO:0000256" key="3">
    <source>
        <dbReference type="ARBA" id="ARBA00005051"/>
    </source>
</evidence>
<dbReference type="InterPro" id="IPR035907">
    <property type="entry name" value="Hppk_sf"/>
</dbReference>
<dbReference type="NCBIfam" id="TIGR00526">
    <property type="entry name" value="folB_dom"/>
    <property type="match status" value="1"/>
</dbReference>
<evidence type="ECO:0000259" key="13">
    <source>
        <dbReference type="PROSITE" id="PS00794"/>
    </source>
</evidence>
<dbReference type="Pfam" id="PF01288">
    <property type="entry name" value="HPPK"/>
    <property type="match status" value="1"/>
</dbReference>
<evidence type="ECO:0000256" key="5">
    <source>
        <dbReference type="ARBA" id="ARBA00009640"/>
    </source>
</evidence>
<dbReference type="EMBL" id="UGGU01000003">
    <property type="protein sequence ID" value="STO31962.1"/>
    <property type="molecule type" value="Genomic_DNA"/>
</dbReference>
<keyword evidence="11 12" id="KW-0456">Lyase</keyword>
<comment type="similarity">
    <text evidence="4 12">Belongs to the DHNA family.</text>
</comment>
<evidence type="ECO:0000256" key="8">
    <source>
        <dbReference type="ARBA" id="ARBA00022777"/>
    </source>
</evidence>
<dbReference type="GO" id="GO:0046656">
    <property type="term" value="P:folic acid biosynthetic process"/>
    <property type="evidence" value="ECO:0007669"/>
    <property type="project" value="UniProtKB-UniRule"/>
</dbReference>
<sequence>MDKIYINNLEFIGFHGVFLEEKKLGQKFLVSLELTIDTREAAKTGDLTKSVHYGLVAQDVEKIFLEKSIDLIETCAENIAEMVLKKYKLVKEVKIIIKKPWAPLQMHFENVAIEITRKWHKIYLSLGSNMGDKQANLLEAIKRIGNLESTEIVKSSRMLETEPFGYLEQDNFLNACLEIKTLMTAQEFLKEILQIELDMGRVRELKWGPRIIDIDILFYDKEIIEEDNLVVPHPWICEREFVLEPLAEIAPNYIHPLEKKTISILDKKLKEGEKKKWRLENLKD</sequence>
<keyword evidence="7" id="KW-0547">Nucleotide-binding</keyword>
<keyword evidence="9" id="KW-0067">ATP-binding</keyword>
<dbReference type="RefSeq" id="WP_115270739.1">
    <property type="nucleotide sequence ID" value="NZ_UGGU01000003.1"/>
</dbReference>
<evidence type="ECO:0000256" key="9">
    <source>
        <dbReference type="ARBA" id="ARBA00022840"/>
    </source>
</evidence>
<dbReference type="CDD" id="cd00534">
    <property type="entry name" value="DHNA_DHNTPE"/>
    <property type="match status" value="1"/>
</dbReference>
<comment type="pathway">
    <text evidence="3">Cofactor biosynthesis; tetrahydrofolate biosynthesis; 2-amino-4-hydroxy-6-hydroxymethyl-7,8-dihydropteridine diphosphate from 7,8-dihydroneopterin triphosphate: step 4/4.</text>
</comment>
<keyword evidence="8" id="KW-0418">Kinase</keyword>
<dbReference type="EC" id="4.1.2.25" evidence="12"/>
<dbReference type="AlphaFoldDB" id="A0A377GYX4"/>
<dbReference type="NCBIfam" id="TIGR01498">
    <property type="entry name" value="folK"/>
    <property type="match status" value="1"/>
</dbReference>
<evidence type="ECO:0000256" key="4">
    <source>
        <dbReference type="ARBA" id="ARBA00005708"/>
    </source>
</evidence>
<name>A0A377GYX4_9FUSO</name>
<dbReference type="GO" id="GO:0003848">
    <property type="term" value="F:2-amino-4-hydroxy-6-hydroxymethyldihydropteridine diphosphokinase activity"/>
    <property type="evidence" value="ECO:0007669"/>
    <property type="project" value="UniProtKB-EC"/>
</dbReference>
<dbReference type="Pfam" id="PF02152">
    <property type="entry name" value="FolB"/>
    <property type="match status" value="1"/>
</dbReference>
<dbReference type="GO" id="GO:0004150">
    <property type="term" value="F:dihydroneopterin aldolase activity"/>
    <property type="evidence" value="ECO:0007669"/>
    <property type="project" value="UniProtKB-UniRule"/>
</dbReference>
<dbReference type="CDD" id="cd00483">
    <property type="entry name" value="HPPK"/>
    <property type="match status" value="1"/>
</dbReference>
<evidence type="ECO:0000256" key="7">
    <source>
        <dbReference type="ARBA" id="ARBA00022741"/>
    </source>
</evidence>
<dbReference type="SUPFAM" id="SSF55620">
    <property type="entry name" value="Tetrahydrobiopterin biosynthesis enzymes-like"/>
    <property type="match status" value="1"/>
</dbReference>
<dbReference type="PANTHER" id="PTHR43071:SF1">
    <property type="entry name" value="2-AMINO-4-HYDROXY-6-HYDROXYMETHYLDIHYDROPTERIDINE PYROPHOSPHOKINASE"/>
    <property type="match status" value="1"/>
</dbReference>
<reference evidence="14 15" key="1">
    <citation type="submission" date="2018-06" db="EMBL/GenBank/DDBJ databases">
        <authorList>
            <consortium name="Pathogen Informatics"/>
            <person name="Doyle S."/>
        </authorList>
    </citation>
    <scope>NUCLEOTIDE SEQUENCE [LARGE SCALE GENOMIC DNA]</scope>
    <source>
        <strain evidence="14 15">NCTC10723</strain>
    </source>
</reference>
<dbReference type="InterPro" id="IPR006156">
    <property type="entry name" value="Dihydroneopterin_aldolase"/>
</dbReference>
<dbReference type="InterPro" id="IPR043133">
    <property type="entry name" value="GTP-CH-I_C/QueF"/>
</dbReference>
<dbReference type="InterPro" id="IPR006157">
    <property type="entry name" value="FolB_dom"/>
</dbReference>
<dbReference type="Proteomes" id="UP000255328">
    <property type="component" value="Unassembled WGS sequence"/>
</dbReference>
<dbReference type="GO" id="GO:0016301">
    <property type="term" value="F:kinase activity"/>
    <property type="evidence" value="ECO:0007669"/>
    <property type="project" value="UniProtKB-KW"/>
</dbReference>
<dbReference type="GO" id="GO:0046654">
    <property type="term" value="P:tetrahydrofolate biosynthetic process"/>
    <property type="evidence" value="ECO:0007669"/>
    <property type="project" value="UniProtKB-UniRule"/>
</dbReference>
<evidence type="ECO:0000313" key="15">
    <source>
        <dbReference type="Proteomes" id="UP000255328"/>
    </source>
</evidence>
<dbReference type="NCBIfam" id="TIGR00525">
    <property type="entry name" value="folB"/>
    <property type="match status" value="1"/>
</dbReference>
<evidence type="ECO:0000256" key="11">
    <source>
        <dbReference type="ARBA" id="ARBA00023239"/>
    </source>
</evidence>
<dbReference type="Gene3D" id="3.30.1130.10">
    <property type="match status" value="1"/>
</dbReference>
<comment type="function">
    <text evidence="12">Catalyzes the conversion of 7,8-dihydroneopterin to 6-hydroxymethyl-7,8-dihydropterin.</text>
</comment>
<organism evidence="14 15">
    <name type="scientific">Fusobacterium necrogenes</name>
    <dbReference type="NCBI Taxonomy" id="858"/>
    <lineage>
        <taxon>Bacteria</taxon>
        <taxon>Fusobacteriati</taxon>
        <taxon>Fusobacteriota</taxon>
        <taxon>Fusobacteriia</taxon>
        <taxon>Fusobacteriales</taxon>
        <taxon>Fusobacteriaceae</taxon>
        <taxon>Fusobacterium</taxon>
    </lineage>
</organism>
<feature type="domain" description="7,8-dihydro-6-hydroxymethylpterin-pyrophosphokinase" evidence="13">
    <location>
        <begin position="206"/>
        <end position="217"/>
    </location>
</feature>
<keyword evidence="15" id="KW-1185">Reference proteome</keyword>
<evidence type="ECO:0000256" key="10">
    <source>
        <dbReference type="ARBA" id="ARBA00022909"/>
    </source>
</evidence>
<dbReference type="InterPro" id="IPR000550">
    <property type="entry name" value="Hppk"/>
</dbReference>
<evidence type="ECO:0000256" key="2">
    <source>
        <dbReference type="ARBA" id="ARBA00005013"/>
    </source>
</evidence>
<dbReference type="SMART" id="SM00905">
    <property type="entry name" value="FolB"/>
    <property type="match status" value="1"/>
</dbReference>
<dbReference type="GO" id="GO:0005524">
    <property type="term" value="F:ATP binding"/>
    <property type="evidence" value="ECO:0007669"/>
    <property type="project" value="UniProtKB-KW"/>
</dbReference>
<gene>
    <name evidence="14" type="primary">sulD</name>
    <name evidence="14" type="ORF">NCTC10723_01426</name>
</gene>
<protein>
    <recommendedName>
        <fullName evidence="12">Bifunctional folate synthesis protein</fullName>
    </recommendedName>
    <domain>
        <recommendedName>
            <fullName evidence="12">Dihydroneopterin aldolase</fullName>
            <shortName evidence="12">DHNA</shortName>
            <ecNumber evidence="12">4.1.2.25</ecNumber>
        </recommendedName>
        <alternativeName>
            <fullName evidence="12">7,8-dihydroneopterin aldolase</fullName>
        </alternativeName>
    </domain>
    <domain>
        <recommendedName>
            <fullName evidence="12">2-amino-4-hydroxy-6-hydroxymethyldihydropteridine pyrophosphokinase</fullName>
            <ecNumber evidence="12">2.7.6.3</ecNumber>
        </recommendedName>
        <alternativeName>
            <fullName evidence="12">6-hydroxymethyl-7,8-dihydropterin pyrophosphokinase</fullName>
            <shortName evidence="12">PPPK</shortName>
        </alternativeName>
        <alternativeName>
            <fullName evidence="12">7,8-dihydro-6-hydroxymethylpterin pyrophosphokinase</fullName>
            <shortName evidence="12">HPPK</shortName>
        </alternativeName>
    </domain>
</protein>
<dbReference type="EC" id="2.7.6.3" evidence="12"/>
<dbReference type="Gene3D" id="3.30.70.560">
    <property type="entry name" value="7,8-Dihydro-6-hydroxymethylpterin-pyrophosphokinase HPPK"/>
    <property type="match status" value="1"/>
</dbReference>
<keyword evidence="6" id="KW-0808">Transferase</keyword>